<proteinExistence type="predicted"/>
<reference evidence="1" key="1">
    <citation type="submission" date="2017-03" db="EMBL/GenBank/DDBJ databases">
        <title>The mitochondrial genome of the carnivorous plant Utricularia reniformis (Lentibulariaceae): structure, comparative analysis and evolutionary landmarks.</title>
        <authorList>
            <person name="Silva S.R."/>
            <person name="Alvarenga D.O."/>
            <person name="Michael T.P."/>
            <person name="Miranda V.F.O."/>
            <person name="Varani A.M."/>
        </authorList>
    </citation>
    <scope>NUCLEOTIDE SEQUENCE</scope>
</reference>
<organism evidence="1">
    <name type="scientific">Utricularia reniformis</name>
    <dbReference type="NCBI Taxonomy" id="192314"/>
    <lineage>
        <taxon>Eukaryota</taxon>
        <taxon>Viridiplantae</taxon>
        <taxon>Streptophyta</taxon>
        <taxon>Embryophyta</taxon>
        <taxon>Tracheophyta</taxon>
        <taxon>Spermatophyta</taxon>
        <taxon>Magnoliopsida</taxon>
        <taxon>eudicotyledons</taxon>
        <taxon>Gunneridae</taxon>
        <taxon>Pentapetalae</taxon>
        <taxon>asterids</taxon>
        <taxon>lamiids</taxon>
        <taxon>Lamiales</taxon>
        <taxon>Lentibulariaceae</taxon>
        <taxon>Utricularia</taxon>
    </lineage>
</organism>
<keyword evidence="1" id="KW-0496">Mitochondrion</keyword>
<geneLocation type="mitochondrion" evidence="1"/>
<dbReference type="AlphaFoldDB" id="A0A1Y0B095"/>
<sequence>MVICGALLKCEGHIRKIVFSKMLPILSKSNFRIT</sequence>
<dbReference type="EMBL" id="KY774314">
    <property type="protein sequence ID" value="ART30820.1"/>
    <property type="molecule type" value="Genomic_DNA"/>
</dbReference>
<accession>A0A1Y0B095</accession>
<evidence type="ECO:0000313" key="1">
    <source>
        <dbReference type="EMBL" id="ART30820.1"/>
    </source>
</evidence>
<name>A0A1Y0B095_9LAMI</name>
<protein>
    <submittedName>
        <fullName evidence="1">Uncharacterized protein</fullName>
    </submittedName>
</protein>
<gene>
    <name evidence="1" type="ORF">AEK19_MT0564</name>
</gene>